<sequence>MTVVSATVTAVVDVGAPVEQLPSGVQQDEDDDMRASLVVECRILDTPQGYPTGSLYTPRAYFPQAADPA</sequence>
<keyword evidence="2" id="KW-1185">Reference proteome</keyword>
<dbReference type="Proteomes" id="UP000095329">
    <property type="component" value="Unassembled WGS sequence"/>
</dbReference>
<organism evidence="1 2">
    <name type="scientific">Streptomyces thermolilacinus SPC6</name>
    <dbReference type="NCBI Taxonomy" id="1306406"/>
    <lineage>
        <taxon>Bacteria</taxon>
        <taxon>Bacillati</taxon>
        <taxon>Actinomycetota</taxon>
        <taxon>Actinomycetes</taxon>
        <taxon>Kitasatosporales</taxon>
        <taxon>Streptomycetaceae</taxon>
        <taxon>Streptomyces</taxon>
    </lineage>
</organism>
<name>A0A1D3DMD0_9ACTN</name>
<comment type="caution">
    <text evidence="1">The sequence shown here is derived from an EMBL/GenBank/DDBJ whole genome shotgun (WGS) entry which is preliminary data.</text>
</comment>
<accession>A0A1D3DMD0</accession>
<reference evidence="1 2" key="1">
    <citation type="journal article" date="2013" name="Genome Announc.">
        <title>Genome Sequence of Streptomyces violaceusniger Strain SPC6, a Halotolerant Streptomycete That Exhibits Rapid Growth and Development.</title>
        <authorList>
            <person name="Chen X."/>
            <person name="Zhang B."/>
            <person name="Zhang W."/>
            <person name="Wu X."/>
            <person name="Zhang M."/>
            <person name="Chen T."/>
            <person name="Liu G."/>
            <person name="Dyson P."/>
        </authorList>
    </citation>
    <scope>NUCLEOTIDE SEQUENCE [LARGE SCALE GENOMIC DNA]</scope>
    <source>
        <strain evidence="1 2">SPC6</strain>
    </source>
</reference>
<evidence type="ECO:0000313" key="2">
    <source>
        <dbReference type="Proteomes" id="UP000095329"/>
    </source>
</evidence>
<dbReference type="AlphaFoldDB" id="A0A1D3DMD0"/>
<dbReference type="EMBL" id="ASHX02000001">
    <property type="protein sequence ID" value="OEJ93479.1"/>
    <property type="molecule type" value="Genomic_DNA"/>
</dbReference>
<protein>
    <submittedName>
        <fullName evidence="1">Uncharacterized protein</fullName>
    </submittedName>
</protein>
<evidence type="ECO:0000313" key="1">
    <source>
        <dbReference type="EMBL" id="OEJ93479.1"/>
    </source>
</evidence>
<gene>
    <name evidence="1" type="ORF">J116_002395</name>
</gene>
<proteinExistence type="predicted"/>